<dbReference type="GO" id="GO:0005524">
    <property type="term" value="F:ATP binding"/>
    <property type="evidence" value="ECO:0007669"/>
    <property type="project" value="UniProtKB-KW"/>
</dbReference>
<dbReference type="GeneID" id="61273778"/>
<dbReference type="InterPro" id="IPR003594">
    <property type="entry name" value="HATPase_dom"/>
</dbReference>
<gene>
    <name evidence="2" type="ORF">DWW57_08485</name>
</gene>
<name>A0A1Y3Y1N3_9BACT</name>
<sequence length="285" mass="32462">MKNKMQILGRISLGLLICIILGQGIWLYRVREMENHGFEQTVGRGLNDILWVEVIFLIGFIVCLVWQRVVAKRIERRTLVQMMGKTPSEEIPLTEWMAVIDGKLQCEGIALSVEEELKLNTIKTHLVEMAETIDMQQSALKTSVWKIDRENIDLKSEMEMIVELFSLIRPQALVGYQIDEGAEYPCLDKVYFYYLILCLVDKAIVSAGVHPVVRIEFYTDKKHYMLTVEDNGRKIDPGDRQPEQSTGAGLAFVVQQVVGGYGGKIRFISKPNGNKCVITLPQKRN</sequence>
<protein>
    <submittedName>
        <fullName evidence="2">ATP-binding protein</fullName>
    </submittedName>
</protein>
<proteinExistence type="predicted"/>
<keyword evidence="2" id="KW-0067">ATP-binding</keyword>
<feature type="domain" description="Histidine kinase/HSP90-like ATPase" evidence="1">
    <location>
        <begin position="193"/>
        <end position="282"/>
    </location>
</feature>
<evidence type="ECO:0000313" key="2">
    <source>
        <dbReference type="EMBL" id="RGU56579.1"/>
    </source>
</evidence>
<evidence type="ECO:0000259" key="1">
    <source>
        <dbReference type="Pfam" id="PF02518"/>
    </source>
</evidence>
<keyword evidence="2" id="KW-0547">Nucleotide-binding</keyword>
<organism evidence="2 3">
    <name type="scientific">Odoribacter splanchnicus</name>
    <dbReference type="NCBI Taxonomy" id="28118"/>
    <lineage>
        <taxon>Bacteria</taxon>
        <taxon>Pseudomonadati</taxon>
        <taxon>Bacteroidota</taxon>
        <taxon>Bacteroidia</taxon>
        <taxon>Bacteroidales</taxon>
        <taxon>Odoribacteraceae</taxon>
        <taxon>Odoribacter</taxon>
    </lineage>
</organism>
<dbReference type="SUPFAM" id="SSF55874">
    <property type="entry name" value="ATPase domain of HSP90 chaperone/DNA topoisomerase II/histidine kinase"/>
    <property type="match status" value="1"/>
</dbReference>
<dbReference type="Pfam" id="PF02518">
    <property type="entry name" value="HATPase_c"/>
    <property type="match status" value="1"/>
</dbReference>
<dbReference type="EMBL" id="QRYC01000009">
    <property type="protein sequence ID" value="RGU56579.1"/>
    <property type="molecule type" value="Genomic_DNA"/>
</dbReference>
<accession>A0A1Y3Y1N3</accession>
<dbReference type="AlphaFoldDB" id="A0A1Y3Y1N3"/>
<dbReference type="Proteomes" id="UP000284243">
    <property type="component" value="Unassembled WGS sequence"/>
</dbReference>
<dbReference type="InterPro" id="IPR036890">
    <property type="entry name" value="HATPase_C_sf"/>
</dbReference>
<dbReference type="Gene3D" id="3.30.565.10">
    <property type="entry name" value="Histidine kinase-like ATPase, C-terminal domain"/>
    <property type="match status" value="1"/>
</dbReference>
<comment type="caution">
    <text evidence="2">The sequence shown here is derived from an EMBL/GenBank/DDBJ whole genome shotgun (WGS) entry which is preliminary data.</text>
</comment>
<reference evidence="2 3" key="1">
    <citation type="submission" date="2018-08" db="EMBL/GenBank/DDBJ databases">
        <title>A genome reference for cultivated species of the human gut microbiota.</title>
        <authorList>
            <person name="Zou Y."/>
            <person name="Xue W."/>
            <person name="Luo G."/>
        </authorList>
    </citation>
    <scope>NUCLEOTIDE SEQUENCE [LARGE SCALE GENOMIC DNA]</scope>
    <source>
        <strain evidence="2 3">AF16-14</strain>
    </source>
</reference>
<dbReference type="RefSeq" id="WP_013610862.1">
    <property type="nucleotide sequence ID" value="NZ_CABJFF010000014.1"/>
</dbReference>
<evidence type="ECO:0000313" key="3">
    <source>
        <dbReference type="Proteomes" id="UP000284243"/>
    </source>
</evidence>